<keyword evidence="12" id="KW-1185">Reference proteome</keyword>
<feature type="non-terminal residue" evidence="11">
    <location>
        <position position="538"/>
    </location>
</feature>
<comment type="similarity">
    <text evidence="2">Belongs to the histone deacetylase family. HD type 2 subfamily.</text>
</comment>
<dbReference type="PRINTS" id="PR01270">
    <property type="entry name" value="HDASUPER"/>
</dbReference>
<evidence type="ECO:0000256" key="8">
    <source>
        <dbReference type="ARBA" id="ARBA00023163"/>
    </source>
</evidence>
<dbReference type="InterPro" id="IPR000286">
    <property type="entry name" value="HDACs"/>
</dbReference>
<proteinExistence type="inferred from homology"/>
<dbReference type="InterPro" id="IPR023801">
    <property type="entry name" value="His_deacetylse_dom"/>
</dbReference>
<evidence type="ECO:0000256" key="7">
    <source>
        <dbReference type="ARBA" id="ARBA00023015"/>
    </source>
</evidence>
<reference evidence="12" key="1">
    <citation type="journal article" date="2018" name="Nat. Microbiol.">
        <title>Leveraging single-cell genomics to expand the fungal tree of life.</title>
        <authorList>
            <person name="Ahrendt S.R."/>
            <person name="Quandt C.A."/>
            <person name="Ciobanu D."/>
            <person name="Clum A."/>
            <person name="Salamov A."/>
            <person name="Andreopoulos B."/>
            <person name="Cheng J.F."/>
            <person name="Woyke T."/>
            <person name="Pelin A."/>
            <person name="Henrissat B."/>
            <person name="Reynolds N.K."/>
            <person name="Benny G.L."/>
            <person name="Smith M.E."/>
            <person name="James T.Y."/>
            <person name="Grigoriev I.V."/>
        </authorList>
    </citation>
    <scope>NUCLEOTIDE SEQUENCE [LARGE SCALE GENOMIC DNA]</scope>
</reference>
<evidence type="ECO:0000256" key="2">
    <source>
        <dbReference type="ARBA" id="ARBA00007738"/>
    </source>
</evidence>
<dbReference type="GO" id="GO:0000118">
    <property type="term" value="C:histone deacetylase complex"/>
    <property type="evidence" value="ECO:0007669"/>
    <property type="project" value="TreeGrafter"/>
</dbReference>
<evidence type="ECO:0000256" key="6">
    <source>
        <dbReference type="ARBA" id="ARBA00022853"/>
    </source>
</evidence>
<dbReference type="EC" id="3.5.1.98" evidence="3"/>
<feature type="domain" description="Histone deacetylase" evidence="10">
    <location>
        <begin position="39"/>
        <end position="321"/>
    </location>
</feature>
<keyword evidence="4" id="KW-0678">Repressor</keyword>
<dbReference type="InterPro" id="IPR023696">
    <property type="entry name" value="Ureohydrolase_dom_sf"/>
</dbReference>
<dbReference type="InterPro" id="IPR037138">
    <property type="entry name" value="His_deacetylse_dom_sf"/>
</dbReference>
<evidence type="ECO:0000313" key="12">
    <source>
        <dbReference type="Proteomes" id="UP000269721"/>
    </source>
</evidence>
<dbReference type="EMBL" id="KZ999184">
    <property type="protein sequence ID" value="RKO85331.1"/>
    <property type="molecule type" value="Genomic_DNA"/>
</dbReference>
<dbReference type="Gene3D" id="3.40.800.20">
    <property type="entry name" value="Histone deacetylase domain"/>
    <property type="match status" value="1"/>
</dbReference>
<evidence type="ECO:0000256" key="4">
    <source>
        <dbReference type="ARBA" id="ARBA00022491"/>
    </source>
</evidence>
<comment type="subcellular location">
    <subcellularLocation>
        <location evidence="1">Nucleus</location>
    </subcellularLocation>
</comment>
<protein>
    <recommendedName>
        <fullName evidence="3">histone deacetylase</fullName>
        <ecNumber evidence="3">3.5.1.98</ecNumber>
    </recommendedName>
</protein>
<keyword evidence="8" id="KW-0804">Transcription</keyword>
<dbReference type="OrthoDB" id="424012at2759"/>
<gene>
    <name evidence="11" type="ORF">BDK51DRAFT_32192</name>
</gene>
<sequence>MPTPPASLPRTPPSSQSQTGLFYDTRMLAHENLFQANPVERPDRIRKTFDALSAAGLADRCHRIKLKTDLLSKEEIAFVHDKEHVDRMEATAAMNEADLRITSQKYNDVFVNSSSFLCAQVACSGLVKLCEAVMRGEVGNGLAIVRPPGHHAEQDEPMGFCIFNNVAIATKLLHKNGTAKRTLIIDWDIHHGNGTQKIFYDDPNVFYISLHRYEGGAFFPYLRIADADHTGGEGAKGRNMNIPWPGKGLKDVDYVYAFNRLVSPEFQRRGDPLGECDVTPEGYAMMTHMLQSLADGRVVVCLEGGYNLNSVSQSLVKVASVLLGDAPTPVHMADGPSHDCIRTVQRVAEIHSQYWKCLRPTHVEGGSAERPSINKPAIPLQGVQIFEDPFEVTLLTAPPLTDIISLHRSITLTTTLGMRLVEVKAPATAEIFRGRRELAQSQRLAFLLCSPEVFRDSCKLCFDPNIPENSGRLDPLTNVLDISNAVSDDAGMLYIEDIIRNQHSLIDIEVDTSVFSQYDVMLLAVREVVNHVWDSLAG</sequence>
<keyword evidence="6" id="KW-0156">Chromatin regulator</keyword>
<evidence type="ECO:0000256" key="9">
    <source>
        <dbReference type="ARBA" id="ARBA00023242"/>
    </source>
</evidence>
<dbReference type="Proteomes" id="UP000269721">
    <property type="component" value="Unassembled WGS sequence"/>
</dbReference>
<dbReference type="PANTHER" id="PTHR10625:SF5">
    <property type="entry name" value="HISTONE DEACETYLASE"/>
    <property type="match status" value="1"/>
</dbReference>
<dbReference type="PANTHER" id="PTHR10625">
    <property type="entry name" value="HISTONE DEACETYLASE HDAC1-RELATED"/>
    <property type="match status" value="1"/>
</dbReference>
<evidence type="ECO:0000256" key="5">
    <source>
        <dbReference type="ARBA" id="ARBA00022801"/>
    </source>
</evidence>
<evidence type="ECO:0000256" key="1">
    <source>
        <dbReference type="ARBA" id="ARBA00004123"/>
    </source>
</evidence>
<dbReference type="GO" id="GO:0040029">
    <property type="term" value="P:epigenetic regulation of gene expression"/>
    <property type="evidence" value="ECO:0007669"/>
    <property type="project" value="TreeGrafter"/>
</dbReference>
<evidence type="ECO:0000256" key="3">
    <source>
        <dbReference type="ARBA" id="ARBA00012111"/>
    </source>
</evidence>
<dbReference type="GO" id="GO:0141221">
    <property type="term" value="F:histone deacetylase activity, hydrolytic mechanism"/>
    <property type="evidence" value="ECO:0007669"/>
    <property type="project" value="UniProtKB-EC"/>
</dbReference>
<evidence type="ECO:0000259" key="10">
    <source>
        <dbReference type="Pfam" id="PF00850"/>
    </source>
</evidence>
<keyword evidence="7" id="KW-0805">Transcription regulation</keyword>
<accession>A0A4P9VZR8</accession>
<organism evidence="11 12">
    <name type="scientific">Blyttiomyces helicus</name>
    <dbReference type="NCBI Taxonomy" id="388810"/>
    <lineage>
        <taxon>Eukaryota</taxon>
        <taxon>Fungi</taxon>
        <taxon>Fungi incertae sedis</taxon>
        <taxon>Chytridiomycota</taxon>
        <taxon>Chytridiomycota incertae sedis</taxon>
        <taxon>Chytridiomycetes</taxon>
        <taxon>Chytridiomycetes incertae sedis</taxon>
        <taxon>Blyttiomyces</taxon>
    </lineage>
</organism>
<dbReference type="AlphaFoldDB" id="A0A4P9VZR8"/>
<evidence type="ECO:0000313" key="11">
    <source>
        <dbReference type="EMBL" id="RKO85331.1"/>
    </source>
</evidence>
<keyword evidence="9" id="KW-0539">Nucleus</keyword>
<name>A0A4P9VZR8_9FUNG</name>
<dbReference type="SUPFAM" id="SSF52768">
    <property type="entry name" value="Arginase/deacetylase"/>
    <property type="match status" value="1"/>
</dbReference>
<dbReference type="Pfam" id="PF00850">
    <property type="entry name" value="Hist_deacetyl"/>
    <property type="match status" value="1"/>
</dbReference>
<keyword evidence="5" id="KW-0378">Hydrolase</keyword>